<feature type="compositionally biased region" description="Low complexity" evidence="1">
    <location>
        <begin position="55"/>
        <end position="65"/>
    </location>
</feature>
<feature type="region of interest" description="Disordered" evidence="1">
    <location>
        <begin position="26"/>
        <end position="107"/>
    </location>
</feature>
<keyword evidence="3" id="KW-1185">Reference proteome</keyword>
<organism evidence="2 3">
    <name type="scientific">Anopheles merus</name>
    <name type="common">Mosquito</name>
    <dbReference type="NCBI Taxonomy" id="30066"/>
    <lineage>
        <taxon>Eukaryota</taxon>
        <taxon>Metazoa</taxon>
        <taxon>Ecdysozoa</taxon>
        <taxon>Arthropoda</taxon>
        <taxon>Hexapoda</taxon>
        <taxon>Insecta</taxon>
        <taxon>Pterygota</taxon>
        <taxon>Neoptera</taxon>
        <taxon>Endopterygota</taxon>
        <taxon>Diptera</taxon>
        <taxon>Nematocera</taxon>
        <taxon>Culicoidea</taxon>
        <taxon>Culicidae</taxon>
        <taxon>Anophelinae</taxon>
        <taxon>Anopheles</taxon>
    </lineage>
</organism>
<proteinExistence type="predicted"/>
<name>A0A182VL86_ANOME</name>
<feature type="compositionally biased region" description="Acidic residues" evidence="1">
    <location>
        <begin position="87"/>
        <end position="97"/>
    </location>
</feature>
<sequence length="157" mass="15328">MGLIADRKTKLFSSCPGLSARAEVSAPFGTPSPFGWPAAPLSSSSSLVGGGGNRSPGSSGSLCSSSGGGGSGSDWICEVVSPAVPYPDEEPPDEPDDPPVTGRGGGGGGGGSCCWAARSAPVCLPFSPFGSILGAGIGLSVANLLPFGWSVSSLRLT</sequence>
<dbReference type="Proteomes" id="UP000075903">
    <property type="component" value="Unassembled WGS sequence"/>
</dbReference>
<dbReference type="EnsemblMetazoa" id="AMEM016861-RA">
    <property type="protein sequence ID" value="AMEM016861-PA"/>
    <property type="gene ID" value="AMEM016861"/>
</dbReference>
<protein>
    <submittedName>
        <fullName evidence="2">Uncharacterized protein</fullName>
    </submittedName>
</protein>
<accession>A0A182VL86</accession>
<evidence type="ECO:0000256" key="1">
    <source>
        <dbReference type="SAM" id="MobiDB-lite"/>
    </source>
</evidence>
<evidence type="ECO:0000313" key="3">
    <source>
        <dbReference type="Proteomes" id="UP000075903"/>
    </source>
</evidence>
<dbReference type="AlphaFoldDB" id="A0A182VL86"/>
<dbReference type="VEuPathDB" id="VectorBase:AMEM016861"/>
<evidence type="ECO:0000313" key="2">
    <source>
        <dbReference type="EnsemblMetazoa" id="AMEM016861-PA"/>
    </source>
</evidence>
<reference evidence="2" key="1">
    <citation type="submission" date="2020-05" db="UniProtKB">
        <authorList>
            <consortium name="EnsemblMetazoa"/>
        </authorList>
    </citation>
    <scope>IDENTIFICATION</scope>
    <source>
        <strain evidence="2">MAF</strain>
    </source>
</reference>